<dbReference type="GO" id="GO:0016779">
    <property type="term" value="F:nucleotidyltransferase activity"/>
    <property type="evidence" value="ECO:0007669"/>
    <property type="project" value="UniProtKB-KW"/>
</dbReference>
<keyword evidence="13" id="KW-1185">Reference proteome</keyword>
<feature type="domain" description="Cyclic GMP-AMP synthase DncV-like nucleotidyltransferase" evidence="11">
    <location>
        <begin position="53"/>
        <end position="138"/>
    </location>
</feature>
<evidence type="ECO:0000256" key="9">
    <source>
        <dbReference type="ARBA" id="ARBA00044145"/>
    </source>
</evidence>
<keyword evidence="5" id="KW-0067">ATP-binding</keyword>
<evidence type="ECO:0000256" key="7">
    <source>
        <dbReference type="ARBA" id="ARBA00023080"/>
    </source>
</evidence>
<evidence type="ECO:0000256" key="5">
    <source>
        <dbReference type="ARBA" id="ARBA00022840"/>
    </source>
</evidence>
<dbReference type="AlphaFoldDB" id="A0A3P3EW22"/>
<evidence type="ECO:0000256" key="4">
    <source>
        <dbReference type="ARBA" id="ARBA00022741"/>
    </source>
</evidence>
<dbReference type="CDD" id="cd05400">
    <property type="entry name" value="NT_2-5OAS_ClassI-CCAase"/>
    <property type="match status" value="1"/>
</dbReference>
<gene>
    <name evidence="12" type="ORF">EH240_33940</name>
</gene>
<evidence type="ECO:0000256" key="8">
    <source>
        <dbReference type="ARBA" id="ARBA00023118"/>
    </source>
</evidence>
<evidence type="ECO:0000256" key="1">
    <source>
        <dbReference type="ARBA" id="ARBA00022679"/>
    </source>
</evidence>
<comment type="caution">
    <text evidence="12">The sequence shown here is derived from an EMBL/GenBank/DDBJ whole genome shotgun (WGS) entry which is preliminary data.</text>
</comment>
<dbReference type="InterPro" id="IPR006116">
    <property type="entry name" value="NT_2-5OAS_ClassI-CCAase"/>
</dbReference>
<protein>
    <recommendedName>
        <fullName evidence="9">Cyclic GMP-AMP synthase</fullName>
    </recommendedName>
</protein>
<evidence type="ECO:0000259" key="11">
    <source>
        <dbReference type="Pfam" id="PF21654"/>
    </source>
</evidence>
<dbReference type="RefSeq" id="WP_125006728.1">
    <property type="nucleotide sequence ID" value="NZ_RQXT01000076.1"/>
</dbReference>
<keyword evidence="8" id="KW-0051">Antiviral defense</keyword>
<dbReference type="GO" id="GO:0005524">
    <property type="term" value="F:ATP binding"/>
    <property type="evidence" value="ECO:0007669"/>
    <property type="project" value="UniProtKB-KW"/>
</dbReference>
<evidence type="ECO:0000313" key="12">
    <source>
        <dbReference type="EMBL" id="RRH89508.1"/>
    </source>
</evidence>
<evidence type="ECO:0000313" key="13">
    <source>
        <dbReference type="Proteomes" id="UP000273786"/>
    </source>
</evidence>
<evidence type="ECO:0000256" key="10">
    <source>
        <dbReference type="ARBA" id="ARBA00048304"/>
    </source>
</evidence>
<dbReference type="GO" id="GO:0009117">
    <property type="term" value="P:nucleotide metabolic process"/>
    <property type="evidence" value="ECO:0007669"/>
    <property type="project" value="UniProtKB-KW"/>
</dbReference>
<dbReference type="OrthoDB" id="1118920at2"/>
<dbReference type="EMBL" id="RQXT01000076">
    <property type="protein sequence ID" value="RRH89508.1"/>
    <property type="molecule type" value="Genomic_DNA"/>
</dbReference>
<dbReference type="GO" id="GO:0051607">
    <property type="term" value="P:defense response to virus"/>
    <property type="evidence" value="ECO:0007669"/>
    <property type="project" value="UniProtKB-KW"/>
</dbReference>
<organism evidence="12 13">
    <name type="scientific">Mesorhizobium tamadayense</name>
    <dbReference type="NCBI Taxonomy" id="425306"/>
    <lineage>
        <taxon>Bacteria</taxon>
        <taxon>Pseudomonadati</taxon>
        <taxon>Pseudomonadota</taxon>
        <taxon>Alphaproteobacteria</taxon>
        <taxon>Hyphomicrobiales</taxon>
        <taxon>Phyllobacteriaceae</taxon>
        <taxon>Mesorhizobium</taxon>
    </lineage>
</organism>
<proteinExistence type="predicted"/>
<dbReference type="Pfam" id="PF21654">
    <property type="entry name" value="DncV-like_NTFase"/>
    <property type="match status" value="1"/>
</dbReference>
<dbReference type="InterPro" id="IPR048445">
    <property type="entry name" value="DncV-like_NTFase"/>
</dbReference>
<comment type="catalytic activity">
    <reaction evidence="10">
        <text>GTP + ATP = 3',3'-cGAMP + 2 diphosphate</text>
        <dbReference type="Rhea" id="RHEA:35647"/>
        <dbReference type="ChEBI" id="CHEBI:30616"/>
        <dbReference type="ChEBI" id="CHEBI:33019"/>
        <dbReference type="ChEBI" id="CHEBI:37565"/>
        <dbReference type="ChEBI" id="CHEBI:71501"/>
    </reaction>
    <physiologicalReaction direction="left-to-right" evidence="10">
        <dbReference type="Rhea" id="RHEA:35648"/>
    </physiologicalReaction>
</comment>
<dbReference type="Proteomes" id="UP000273786">
    <property type="component" value="Unassembled WGS sequence"/>
</dbReference>
<keyword evidence="7" id="KW-0546">Nucleotide metabolism</keyword>
<accession>A0A3P3EW22</accession>
<reference evidence="12 13" key="1">
    <citation type="submission" date="2018-11" db="EMBL/GenBank/DDBJ databases">
        <title>the genome of Mesorhizobium tamadayense DSM 28320.</title>
        <authorList>
            <person name="Gao J."/>
        </authorList>
    </citation>
    <scope>NUCLEOTIDE SEQUENCE [LARGE SCALE GENOMIC DNA]</scope>
    <source>
        <strain evidence="12 13">DSM 28320</strain>
    </source>
</reference>
<dbReference type="GO" id="GO:0046872">
    <property type="term" value="F:metal ion binding"/>
    <property type="evidence" value="ECO:0007669"/>
    <property type="project" value="UniProtKB-KW"/>
</dbReference>
<sequence length="404" mass="45443">MAGTDDQVEKFLQALVEELAIPVSRYEQAETSYTSLGDWFHRPESTVRNFDPAVYVQGSFRLGTAIRPVNDAEEYDVDSVCELKQLTKNDLTQFDLKQLLGHEIKAYHDAKGMTKPVREGRRCWILSYADGAQFHMDIVPSLPNGSEQRLLLERAQFDARWADTAIAITDRDVPTYRVRTADWPRSNPKGYGEWFRSRMGSVLARRKQILVESLKRQGITASVEKLPDYRVRTPLQAAVMLLKRHRDNTFIGEPDLKPISVIITTLAGHAYGEQDTISGALFSILEGMDRYIRHDGTKYIIANPTDPFENFADRWEKDPRKAKAFFRWLEQARQDFGRAAHATTLKRMNEAVSARMGTALTDRAVTKINGNGGGLLRTPSAAPAVAIPTFGNAPRVPTTPKGFA</sequence>
<evidence type="ECO:0000256" key="3">
    <source>
        <dbReference type="ARBA" id="ARBA00022723"/>
    </source>
</evidence>
<keyword evidence="6" id="KW-0460">Magnesium</keyword>
<keyword evidence="4" id="KW-0547">Nucleotide-binding</keyword>
<keyword evidence="3" id="KW-0479">Metal-binding</keyword>
<keyword evidence="2" id="KW-0548">Nucleotidyltransferase</keyword>
<name>A0A3P3EW22_9HYPH</name>
<keyword evidence="1 12" id="KW-0808">Transferase</keyword>
<evidence type="ECO:0000256" key="2">
    <source>
        <dbReference type="ARBA" id="ARBA00022695"/>
    </source>
</evidence>
<evidence type="ECO:0000256" key="6">
    <source>
        <dbReference type="ARBA" id="ARBA00022842"/>
    </source>
</evidence>